<dbReference type="GO" id="GO:0005886">
    <property type="term" value="C:plasma membrane"/>
    <property type="evidence" value="ECO:0007669"/>
    <property type="project" value="UniProtKB-SubCell"/>
</dbReference>
<dbReference type="AlphaFoldDB" id="A0A0S2W8H7"/>
<evidence type="ECO:0000256" key="1">
    <source>
        <dbReference type="ARBA" id="ARBA00004651"/>
    </source>
</evidence>
<dbReference type="EMBL" id="CP011307">
    <property type="protein sequence ID" value="ALP95652.1"/>
    <property type="molecule type" value="Genomic_DNA"/>
</dbReference>
<dbReference type="KEGG" id="ibu:IB211_03262c"/>
<evidence type="ECO:0000256" key="2">
    <source>
        <dbReference type="ARBA" id="ARBA00022448"/>
    </source>
</evidence>
<dbReference type="PANTHER" id="PTHR43005:SF1">
    <property type="entry name" value="SPERMIDINE_PUTRESCINE TRANSPORT SYSTEM PERMEASE PROTEIN"/>
    <property type="match status" value="1"/>
</dbReference>
<gene>
    <name evidence="9" type="ORF">IB211_03262c</name>
</gene>
<dbReference type="CDD" id="cd06261">
    <property type="entry name" value="TM_PBP2"/>
    <property type="match status" value="1"/>
</dbReference>
<evidence type="ECO:0000256" key="4">
    <source>
        <dbReference type="ARBA" id="ARBA00022692"/>
    </source>
</evidence>
<reference evidence="9 10" key="1">
    <citation type="journal article" date="2015" name="Nat. Commun.">
        <title>Production of butyrate from lysine and the Amadori product fructoselysine by a human gut commensal.</title>
        <authorList>
            <person name="Bui T.P."/>
            <person name="Ritari J."/>
            <person name="Boeren S."/>
            <person name="de Waard P."/>
            <person name="Plugge C.M."/>
            <person name="de Vos W.M."/>
        </authorList>
    </citation>
    <scope>NUCLEOTIDE SEQUENCE [LARGE SCALE GENOMIC DNA]</scope>
    <source>
        <strain evidence="9 10">AF211</strain>
    </source>
</reference>
<keyword evidence="3" id="KW-1003">Cell membrane</keyword>
<feature type="transmembrane region" description="Helical" evidence="7">
    <location>
        <begin position="269"/>
        <end position="289"/>
    </location>
</feature>
<feature type="transmembrane region" description="Helical" evidence="7">
    <location>
        <begin position="108"/>
        <end position="128"/>
    </location>
</feature>
<dbReference type="Gene3D" id="1.10.3720.10">
    <property type="entry name" value="MetI-like"/>
    <property type="match status" value="1"/>
</dbReference>
<keyword evidence="2 7" id="KW-0813">Transport</keyword>
<dbReference type="Pfam" id="PF00528">
    <property type="entry name" value="BPD_transp_1"/>
    <property type="match status" value="1"/>
</dbReference>
<dbReference type="RefSeq" id="WP_242857383.1">
    <property type="nucleotide sequence ID" value="NZ_CP011307.1"/>
</dbReference>
<comment type="subcellular location">
    <subcellularLocation>
        <location evidence="1 7">Cell membrane</location>
        <topology evidence="1 7">Multi-pass membrane protein</topology>
    </subcellularLocation>
</comment>
<feature type="transmembrane region" description="Helical" evidence="7">
    <location>
        <begin position="216"/>
        <end position="238"/>
    </location>
</feature>
<dbReference type="InterPro" id="IPR035906">
    <property type="entry name" value="MetI-like_sf"/>
</dbReference>
<accession>A0A0S2W8H7</accession>
<keyword evidence="6 7" id="KW-0472">Membrane</keyword>
<keyword evidence="4 7" id="KW-0812">Transmembrane</keyword>
<dbReference type="PANTHER" id="PTHR43005">
    <property type="entry name" value="BLR7065 PROTEIN"/>
    <property type="match status" value="1"/>
</dbReference>
<dbReference type="Proteomes" id="UP000064844">
    <property type="component" value="Chromosome"/>
</dbReference>
<evidence type="ECO:0000256" key="6">
    <source>
        <dbReference type="ARBA" id="ARBA00023136"/>
    </source>
</evidence>
<dbReference type="eggNOG" id="COG1175">
    <property type="taxonomic scope" value="Bacteria"/>
</dbReference>
<evidence type="ECO:0000313" key="9">
    <source>
        <dbReference type="EMBL" id="ALP95652.1"/>
    </source>
</evidence>
<evidence type="ECO:0000256" key="5">
    <source>
        <dbReference type="ARBA" id="ARBA00022989"/>
    </source>
</evidence>
<keyword evidence="5 7" id="KW-1133">Transmembrane helix</keyword>
<protein>
    <submittedName>
        <fullName evidence="9">Maltose/maltodextrin ABC transporter, permease protein MalF</fullName>
    </submittedName>
</protein>
<reference evidence="10" key="2">
    <citation type="submission" date="2015-04" db="EMBL/GenBank/DDBJ databases">
        <title>A butyrogenic pathway from the amino acid lysine in a human gut commensal.</title>
        <authorList>
            <person name="de Vos W.M."/>
            <person name="Bui N.T.P."/>
            <person name="Plugge C.M."/>
            <person name="Ritari J."/>
        </authorList>
    </citation>
    <scope>NUCLEOTIDE SEQUENCE [LARGE SCALE GENOMIC DNA]</scope>
    <source>
        <strain evidence="10">AF211</strain>
    </source>
</reference>
<evidence type="ECO:0000313" key="10">
    <source>
        <dbReference type="Proteomes" id="UP000064844"/>
    </source>
</evidence>
<dbReference type="STRING" id="1297617.IB211_03262c"/>
<dbReference type="PROSITE" id="PS50928">
    <property type="entry name" value="ABC_TM1"/>
    <property type="match status" value="1"/>
</dbReference>
<evidence type="ECO:0000256" key="7">
    <source>
        <dbReference type="RuleBase" id="RU363032"/>
    </source>
</evidence>
<dbReference type="InterPro" id="IPR000515">
    <property type="entry name" value="MetI-like"/>
</dbReference>
<feature type="transmembrane region" description="Helical" evidence="7">
    <location>
        <begin position="158"/>
        <end position="180"/>
    </location>
</feature>
<feature type="transmembrane region" description="Helical" evidence="7">
    <location>
        <begin position="77"/>
        <end position="96"/>
    </location>
</feature>
<feature type="domain" description="ABC transmembrane type-1" evidence="8">
    <location>
        <begin position="71"/>
        <end position="285"/>
    </location>
</feature>
<proteinExistence type="inferred from homology"/>
<organism evidence="9 10">
    <name type="scientific">Intestinimonas butyriciproducens</name>
    <dbReference type="NCBI Taxonomy" id="1297617"/>
    <lineage>
        <taxon>Bacteria</taxon>
        <taxon>Bacillati</taxon>
        <taxon>Bacillota</taxon>
        <taxon>Clostridia</taxon>
        <taxon>Eubacteriales</taxon>
        <taxon>Intestinimonas</taxon>
    </lineage>
</organism>
<evidence type="ECO:0000259" key="8">
    <source>
        <dbReference type="PROSITE" id="PS50928"/>
    </source>
</evidence>
<name>A0A0S2W8H7_9FIRM</name>
<sequence>MRSRKRMIAKVTGFCFILPAMLVVLLLLLYPVMSSIFYSFTNKNLIKPAYSFVGFENYAKILTDPVFWAAFWTNIKWTTASLLGQLLVGFTGALALNRIRHAAGVYRTCLIIPWAFPSIVLAFSWKWILNGVSGFLPNFLVQIGLCATPPQFLSSAGLVFPTLVFINIWFGAPLIMVNILSALQTVPKDQYEAAQLDGASAWQSFIHITVPHIRMVVGLLVVLRTIWVFNSFDIIYLITGGGPANLTQTVPIYAYNLGWGLKQLGRSSAVTVLLLLFLLVVCALYFRLLNRWEKEGE</sequence>
<evidence type="ECO:0000256" key="3">
    <source>
        <dbReference type="ARBA" id="ARBA00022475"/>
    </source>
</evidence>
<dbReference type="GO" id="GO:0055085">
    <property type="term" value="P:transmembrane transport"/>
    <property type="evidence" value="ECO:0007669"/>
    <property type="project" value="InterPro"/>
</dbReference>
<comment type="similarity">
    <text evidence="7">Belongs to the binding-protein-dependent transport system permease family.</text>
</comment>
<keyword evidence="10" id="KW-1185">Reference proteome</keyword>
<dbReference type="SUPFAM" id="SSF161098">
    <property type="entry name" value="MetI-like"/>
    <property type="match status" value="1"/>
</dbReference>
<dbReference type="PATRIC" id="fig|1297617.4.peg.3353"/>